<evidence type="ECO:0000256" key="10">
    <source>
        <dbReference type="ARBA" id="ARBA00023209"/>
    </source>
</evidence>
<sequence>MAQHISTDRRALLVRNPGSRQGDSADLDAGLERLEAAGVHVDQQLSRSADQTRDIIRKHCNDVDFVIIGGGDGTISSSASVLLECGLPFAILPLGTANDLARSLGIESLDQAFATICDGHTTRIDLGVVNDHLFFNVANLGLGVHVTEELTPEVKQRWGVFSYLKALAAALARHRQFRVSINVDGAEHSMRSMQLAVGNGRFYGGGNVVDQKATIDDDLLHLYSLRPQTFWELLTLAPLLRGGRHDLARRIFATSGRQLNVSTRPSGMAIHADGEPVTQTPAAFSVRSAALEVLVPADSPLLNR</sequence>
<evidence type="ECO:0000256" key="4">
    <source>
        <dbReference type="ARBA" id="ARBA00022723"/>
    </source>
</evidence>
<keyword evidence="11" id="KW-1208">Phospholipid metabolism</keyword>
<dbReference type="NCBIfam" id="NF009604">
    <property type="entry name" value="PRK13057.1"/>
    <property type="match status" value="1"/>
</dbReference>
<dbReference type="NCBIfam" id="TIGR00147">
    <property type="entry name" value="YegS/Rv2252/BmrU family lipid kinase"/>
    <property type="match status" value="1"/>
</dbReference>
<dbReference type="InterPro" id="IPR001206">
    <property type="entry name" value="Diacylglycerol_kinase_cat_dom"/>
</dbReference>
<evidence type="ECO:0000256" key="9">
    <source>
        <dbReference type="ARBA" id="ARBA00023098"/>
    </source>
</evidence>
<dbReference type="InterPro" id="IPR045540">
    <property type="entry name" value="YegS/DAGK_C"/>
</dbReference>
<keyword evidence="3" id="KW-0808">Transferase</keyword>
<dbReference type="InterPro" id="IPR050187">
    <property type="entry name" value="Lipid_Phosphate_FormReg"/>
</dbReference>
<dbReference type="PROSITE" id="PS50146">
    <property type="entry name" value="DAGK"/>
    <property type="match status" value="1"/>
</dbReference>
<dbReference type="GO" id="GO:0016301">
    <property type="term" value="F:kinase activity"/>
    <property type="evidence" value="ECO:0007669"/>
    <property type="project" value="UniProtKB-KW"/>
</dbReference>
<name>A0ABX6J4V7_9GAMM</name>
<comment type="cofactor">
    <cofactor evidence="1">
        <name>Mg(2+)</name>
        <dbReference type="ChEBI" id="CHEBI:18420"/>
    </cofactor>
</comment>
<dbReference type="Proteomes" id="UP000464675">
    <property type="component" value="Chromosome"/>
</dbReference>
<dbReference type="SUPFAM" id="SSF111331">
    <property type="entry name" value="NAD kinase/diacylglycerol kinase-like"/>
    <property type="match status" value="1"/>
</dbReference>
<dbReference type="SMART" id="SM00046">
    <property type="entry name" value="DAGKc"/>
    <property type="match status" value="1"/>
</dbReference>
<keyword evidence="2" id="KW-0444">Lipid biosynthesis</keyword>
<feature type="domain" description="DAGKc" evidence="12">
    <location>
        <begin position="6"/>
        <end position="133"/>
    </location>
</feature>
<evidence type="ECO:0000256" key="11">
    <source>
        <dbReference type="ARBA" id="ARBA00023264"/>
    </source>
</evidence>
<keyword evidence="7" id="KW-0067">ATP-binding</keyword>
<keyword evidence="6 13" id="KW-0418">Kinase</keyword>
<evidence type="ECO:0000256" key="7">
    <source>
        <dbReference type="ARBA" id="ARBA00022840"/>
    </source>
</evidence>
<accession>A0ABX6J4V7</accession>
<dbReference type="EMBL" id="CP047491">
    <property type="protein sequence ID" value="QHQ40782.1"/>
    <property type="molecule type" value="Genomic_DNA"/>
</dbReference>
<evidence type="ECO:0000256" key="3">
    <source>
        <dbReference type="ARBA" id="ARBA00022679"/>
    </source>
</evidence>
<reference evidence="13 14" key="1">
    <citation type="submission" date="2020-01" db="EMBL/GenBank/DDBJ databases">
        <title>The possibility of degradation of plastic by Microbulbifer hydrolyticus IRE-31.</title>
        <authorList>
            <person name="Liu L."/>
        </authorList>
    </citation>
    <scope>NUCLEOTIDE SEQUENCE [LARGE SCALE GENOMIC DNA]</scope>
    <source>
        <strain evidence="13 14">IRE-31</strain>
    </source>
</reference>
<dbReference type="InterPro" id="IPR017438">
    <property type="entry name" value="ATP-NAD_kinase_N"/>
</dbReference>
<evidence type="ECO:0000256" key="2">
    <source>
        <dbReference type="ARBA" id="ARBA00022516"/>
    </source>
</evidence>
<evidence type="ECO:0000259" key="12">
    <source>
        <dbReference type="PROSITE" id="PS50146"/>
    </source>
</evidence>
<evidence type="ECO:0000313" key="14">
    <source>
        <dbReference type="Proteomes" id="UP000464675"/>
    </source>
</evidence>
<keyword evidence="5" id="KW-0547">Nucleotide-binding</keyword>
<dbReference type="PANTHER" id="PTHR12358">
    <property type="entry name" value="SPHINGOSINE KINASE"/>
    <property type="match status" value="1"/>
</dbReference>
<keyword evidence="14" id="KW-1185">Reference proteome</keyword>
<gene>
    <name evidence="13" type="ORF">GTQ55_07830</name>
</gene>
<dbReference type="Pfam" id="PF00781">
    <property type="entry name" value="DAGK_cat"/>
    <property type="match status" value="1"/>
</dbReference>
<evidence type="ECO:0000313" key="13">
    <source>
        <dbReference type="EMBL" id="QHQ40782.1"/>
    </source>
</evidence>
<dbReference type="InterPro" id="IPR016064">
    <property type="entry name" value="NAD/diacylglycerol_kinase_sf"/>
</dbReference>
<protein>
    <submittedName>
        <fullName evidence="13">Lipid kinase</fullName>
    </submittedName>
</protein>
<dbReference type="PANTHER" id="PTHR12358:SF106">
    <property type="entry name" value="LIPID KINASE YEGS"/>
    <property type="match status" value="1"/>
</dbReference>
<keyword evidence="8" id="KW-0460">Magnesium</keyword>
<organism evidence="13 14">
    <name type="scientific">Microbulbifer hydrolyticus</name>
    <dbReference type="NCBI Taxonomy" id="48074"/>
    <lineage>
        <taxon>Bacteria</taxon>
        <taxon>Pseudomonadati</taxon>
        <taxon>Pseudomonadota</taxon>
        <taxon>Gammaproteobacteria</taxon>
        <taxon>Cellvibrionales</taxon>
        <taxon>Microbulbiferaceae</taxon>
        <taxon>Microbulbifer</taxon>
    </lineage>
</organism>
<evidence type="ECO:0000256" key="1">
    <source>
        <dbReference type="ARBA" id="ARBA00001946"/>
    </source>
</evidence>
<keyword evidence="10" id="KW-0594">Phospholipid biosynthesis</keyword>
<evidence type="ECO:0000256" key="8">
    <source>
        <dbReference type="ARBA" id="ARBA00022842"/>
    </source>
</evidence>
<keyword evidence="4" id="KW-0479">Metal-binding</keyword>
<dbReference type="Gene3D" id="3.40.50.10330">
    <property type="entry name" value="Probable inorganic polyphosphate/atp-NAD kinase, domain 1"/>
    <property type="match status" value="1"/>
</dbReference>
<dbReference type="Gene3D" id="2.60.200.40">
    <property type="match status" value="1"/>
</dbReference>
<proteinExistence type="predicted"/>
<dbReference type="InterPro" id="IPR005218">
    <property type="entry name" value="Diacylglycerol/lipid_kinase"/>
</dbReference>
<dbReference type="Pfam" id="PF19279">
    <property type="entry name" value="YegS_C"/>
    <property type="match status" value="1"/>
</dbReference>
<evidence type="ECO:0000256" key="5">
    <source>
        <dbReference type="ARBA" id="ARBA00022741"/>
    </source>
</evidence>
<evidence type="ECO:0000256" key="6">
    <source>
        <dbReference type="ARBA" id="ARBA00022777"/>
    </source>
</evidence>
<keyword evidence="9" id="KW-0443">Lipid metabolism</keyword>